<proteinExistence type="predicted"/>
<sequence>MATGPQELKDHWKRYTQARREALRSVDVVYITLPIPKGDKEKILSLLQPYTDRVRLLSILVGASPYDRPLVVGLLQSLQESLTLEEVEAILHFRSEGVGEAAVRAIVARRGLPAALAELPD</sequence>
<dbReference type="AlphaFoldDB" id="A0A6L8VL68"/>
<name>A0A6L8VL68_9RHOB</name>
<gene>
    <name evidence="1" type="ORF">GS660_18650</name>
</gene>
<keyword evidence="2" id="KW-1185">Reference proteome</keyword>
<dbReference type="Proteomes" id="UP000477083">
    <property type="component" value="Unassembled WGS sequence"/>
</dbReference>
<protein>
    <submittedName>
        <fullName evidence="1">Uncharacterized protein</fullName>
    </submittedName>
</protein>
<dbReference type="RefSeq" id="WP_161348501.1">
    <property type="nucleotide sequence ID" value="NZ_BMGW01000016.1"/>
</dbReference>
<accession>A0A6L8VL68</accession>
<evidence type="ECO:0000313" key="2">
    <source>
        <dbReference type="Proteomes" id="UP000477083"/>
    </source>
</evidence>
<evidence type="ECO:0000313" key="1">
    <source>
        <dbReference type="EMBL" id="MZQ91115.1"/>
    </source>
</evidence>
<comment type="caution">
    <text evidence="1">The sequence shown here is derived from an EMBL/GenBank/DDBJ whole genome shotgun (WGS) entry which is preliminary data.</text>
</comment>
<organism evidence="1 2">
    <name type="scientific">Frigidibacter albus</name>
    <dbReference type="NCBI Taxonomy" id="1465486"/>
    <lineage>
        <taxon>Bacteria</taxon>
        <taxon>Pseudomonadati</taxon>
        <taxon>Pseudomonadota</taxon>
        <taxon>Alphaproteobacteria</taxon>
        <taxon>Rhodobacterales</taxon>
        <taxon>Paracoccaceae</taxon>
        <taxon>Frigidibacter</taxon>
    </lineage>
</organism>
<dbReference type="EMBL" id="WWNR01000016">
    <property type="protein sequence ID" value="MZQ91115.1"/>
    <property type="molecule type" value="Genomic_DNA"/>
</dbReference>
<reference evidence="1 2" key="1">
    <citation type="submission" date="2020-01" db="EMBL/GenBank/DDBJ databases">
        <title>Frigidibacter albus SP32T (=CGMCC 1.13995T).</title>
        <authorList>
            <person name="Liao X."/>
        </authorList>
    </citation>
    <scope>NUCLEOTIDE SEQUENCE [LARGE SCALE GENOMIC DNA]</scope>
    <source>
        <strain evidence="1 2">SP32</strain>
    </source>
</reference>
<dbReference type="OrthoDB" id="9992705at2"/>